<dbReference type="EMBL" id="LARY01000002">
    <property type="protein sequence ID" value="RDX00817.1"/>
    <property type="molecule type" value="Genomic_DNA"/>
</dbReference>
<organism evidence="3 4">
    <name type="scientific">Listeria kieliensis</name>
    <dbReference type="NCBI Taxonomy" id="1621700"/>
    <lineage>
        <taxon>Bacteria</taxon>
        <taxon>Bacillati</taxon>
        <taxon>Bacillota</taxon>
        <taxon>Bacilli</taxon>
        <taxon>Bacillales</taxon>
        <taxon>Listeriaceae</taxon>
        <taxon>Listeria</taxon>
    </lineage>
</organism>
<dbReference type="InterPro" id="IPR038471">
    <property type="entry name" value="MecA_C_sf"/>
</dbReference>
<evidence type="ECO:0000313" key="3">
    <source>
        <dbReference type="EMBL" id="RDX00817.1"/>
    </source>
</evidence>
<evidence type="ECO:0000313" key="4">
    <source>
        <dbReference type="Proteomes" id="UP000257055"/>
    </source>
</evidence>
<dbReference type="AlphaFoldDB" id="A0A3D8TQ43"/>
<dbReference type="PANTHER" id="PTHR39161">
    <property type="entry name" value="ADAPTER PROTEIN MECA"/>
    <property type="match status" value="1"/>
</dbReference>
<dbReference type="PIRSF" id="PIRSF029008">
    <property type="entry name" value="MecA"/>
    <property type="match status" value="1"/>
</dbReference>
<comment type="function">
    <text evidence="2">Enables the recognition and targeting of unfolded and aggregated proteins to the ClpC protease or to other proteins involved in proteolysis.</text>
</comment>
<comment type="domain">
    <text evidence="2">The N-terminal domain probably binds unfolded/aggregated proteins; the C-terminal domain interacts with ClpC.</text>
</comment>
<dbReference type="HAMAP" id="MF_01124">
    <property type="entry name" value="MecA"/>
    <property type="match status" value="1"/>
</dbReference>
<dbReference type="Pfam" id="PF05389">
    <property type="entry name" value="MecA"/>
    <property type="match status" value="1"/>
</dbReference>
<comment type="subunit">
    <text evidence="2">Homodimer.</text>
</comment>
<sequence>MEIERINEDTIKFYISYLDLEERGFNQEDVWYDREKSEELFWEMMDELKYEEEFAPEGPLWIQVQALKHGLEVFVTKANLSKQGEGNFELSSASQDELAAEERIEKMLEENFNPVKKDSEDDEGTLEFVLSFNDFEDLIQMSHASGLQNVDTKLYVYQDRYFLYVEFPETQYNESNIDNTVSILLEYGIESNLTGYMLDEYGKLIFDNPALEQVKQYFVD</sequence>
<dbReference type="Gene3D" id="3.30.70.1950">
    <property type="match status" value="1"/>
</dbReference>
<protein>
    <recommendedName>
        <fullName evidence="2">Adapter protein MecA</fullName>
    </recommendedName>
</protein>
<dbReference type="GO" id="GO:0030674">
    <property type="term" value="F:protein-macromolecule adaptor activity"/>
    <property type="evidence" value="ECO:0007669"/>
    <property type="project" value="UniProtKB-UniRule"/>
</dbReference>
<proteinExistence type="inferred from homology"/>
<comment type="caution">
    <text evidence="3">The sequence shown here is derived from an EMBL/GenBank/DDBJ whole genome shotgun (WGS) entry which is preliminary data.</text>
</comment>
<name>A0A3D8TQ43_9LIST</name>
<evidence type="ECO:0000256" key="1">
    <source>
        <dbReference type="ARBA" id="ARBA00005397"/>
    </source>
</evidence>
<accession>A0A3D8TQ43</accession>
<dbReference type="PANTHER" id="PTHR39161:SF1">
    <property type="entry name" value="ADAPTER PROTEIN MECA 1"/>
    <property type="match status" value="1"/>
</dbReference>
<dbReference type="RefSeq" id="WP_115753061.1">
    <property type="nucleotide sequence ID" value="NZ_LARY01000002.1"/>
</dbReference>
<dbReference type="Proteomes" id="UP000257055">
    <property type="component" value="Unassembled WGS sequence"/>
</dbReference>
<gene>
    <name evidence="2" type="primary">mecA</name>
    <name evidence="3" type="ORF">UR08_07515</name>
</gene>
<evidence type="ECO:0000256" key="2">
    <source>
        <dbReference type="HAMAP-Rule" id="MF_01124"/>
    </source>
</evidence>
<keyword evidence="4" id="KW-1185">Reference proteome</keyword>
<dbReference type="InterPro" id="IPR008681">
    <property type="entry name" value="Neg-reg_MecA"/>
</dbReference>
<dbReference type="NCBIfam" id="NF002644">
    <property type="entry name" value="PRK02315.1-5"/>
    <property type="match status" value="1"/>
</dbReference>
<reference evidence="4" key="1">
    <citation type="submission" date="2015-04" db="EMBL/GenBank/DDBJ databases">
        <authorList>
            <person name="Schardt J."/>
            <person name="Mueller-Herbst S."/>
            <person name="Scherer S."/>
            <person name="Huptas C."/>
        </authorList>
    </citation>
    <scope>NUCLEOTIDE SEQUENCE [LARGE SCALE GENOMIC DNA]</scope>
    <source>
        <strain evidence="4">Kiel-L1</strain>
    </source>
</reference>
<comment type="similarity">
    <text evidence="1 2">Belongs to the MecA family.</text>
</comment>